<protein>
    <submittedName>
        <fullName evidence="1">Uncharacterized protein</fullName>
    </submittedName>
</protein>
<sequence>MFQQQVYITPARAVAGDFASENPTFYAISPTGLMVADTNGVKVGKFAVLNDDGTVSSTLGSGSPRADQLIFVHRENNAQITTYLAESGYTIQPGQPVAGFIRGDFWVNADAITGTPTKGAQVWFDASNGNTIIGAPGTPTAAQSNTGYVLLSTSATVNATVAIGKIPA</sequence>
<dbReference type="EMBL" id="MT740725">
    <property type="protein sequence ID" value="QMV32342.1"/>
    <property type="molecule type" value="Genomic_DNA"/>
</dbReference>
<accession>A0A7G5B7R9</accession>
<gene>
    <name evidence="1" type="ORF">S1_00025</name>
</gene>
<reference evidence="1 2" key="1">
    <citation type="submission" date="2020-07" db="EMBL/GenBank/DDBJ databases">
        <title>Ralstonia phages.</title>
        <authorList>
            <person name="Trotereau A."/>
            <person name="Boyer C."/>
            <person name="Torres-Barcelo C."/>
        </authorList>
    </citation>
    <scope>NUCLEOTIDE SEQUENCE [LARGE SCALE GENOMIC DNA]</scope>
</reference>
<proteinExistence type="predicted"/>
<dbReference type="InterPro" id="IPR056914">
    <property type="entry name" value="Gp53-like"/>
</dbReference>
<dbReference type="Pfam" id="PF23982">
    <property type="entry name" value="XM1_gp53_minor_capsid"/>
    <property type="match status" value="1"/>
</dbReference>
<name>A0A7G5B7R9_9CAUD</name>
<evidence type="ECO:0000313" key="1">
    <source>
        <dbReference type="EMBL" id="QMV32342.1"/>
    </source>
</evidence>
<dbReference type="Proteomes" id="UP000515295">
    <property type="component" value="Segment"/>
</dbReference>
<organism evidence="1 2">
    <name type="scientific">Ralstonia phage Adzire</name>
    <dbReference type="NCBI Taxonomy" id="2759711"/>
    <lineage>
        <taxon>Viruses</taxon>
        <taxon>Duplodnaviria</taxon>
        <taxon>Heunggongvirae</taxon>
        <taxon>Uroviricota</taxon>
        <taxon>Caudoviricetes</taxon>
        <taxon>Bakolyvirus</taxon>
        <taxon>Bakolyvirus simangalove</taxon>
    </lineage>
</organism>
<evidence type="ECO:0000313" key="2">
    <source>
        <dbReference type="Proteomes" id="UP000515295"/>
    </source>
</evidence>